<dbReference type="GO" id="GO:0004386">
    <property type="term" value="F:helicase activity"/>
    <property type="evidence" value="ECO:0007669"/>
    <property type="project" value="UniProtKB-KW"/>
</dbReference>
<keyword evidence="2" id="KW-1185">Reference proteome</keyword>
<accession>A0ABS4FTC8</accession>
<keyword evidence="1" id="KW-0067">ATP-binding</keyword>
<protein>
    <submittedName>
        <fullName evidence="1">Rad3-related DNA helicase</fullName>
    </submittedName>
</protein>
<keyword evidence="1" id="KW-0378">Hydrolase</keyword>
<keyword evidence="1" id="KW-0547">Nucleotide-binding</keyword>
<evidence type="ECO:0000313" key="1">
    <source>
        <dbReference type="EMBL" id="MBP1905831.1"/>
    </source>
</evidence>
<name>A0ABS4FTC8_9BACL</name>
<gene>
    <name evidence="1" type="ORF">J2Z32_002479</name>
</gene>
<proteinExistence type="predicted"/>
<evidence type="ECO:0000313" key="2">
    <source>
        <dbReference type="Proteomes" id="UP001519272"/>
    </source>
</evidence>
<keyword evidence="1" id="KW-0347">Helicase</keyword>
<reference evidence="1 2" key="1">
    <citation type="submission" date="2021-03" db="EMBL/GenBank/DDBJ databases">
        <title>Genomic Encyclopedia of Type Strains, Phase IV (KMG-IV): sequencing the most valuable type-strain genomes for metagenomic binning, comparative biology and taxonomic classification.</title>
        <authorList>
            <person name="Goeker M."/>
        </authorList>
    </citation>
    <scope>NUCLEOTIDE SEQUENCE [LARGE SCALE GENOMIC DNA]</scope>
    <source>
        <strain evidence="1 2">DSM 14349</strain>
    </source>
</reference>
<sequence length="131" mass="15334">MSKAVYSMYETVNDYLDLLNYAKQLHDVEWQQAIIQQLKQLHNTNFTLNETIEEIKHIQDTEDTQGLQDVESDTTSTKLWDRLDEINTNMISLFLAISQTKDEEEKNVLLHALHELKQEQIIVSEKLKAQS</sequence>
<dbReference type="Proteomes" id="UP001519272">
    <property type="component" value="Unassembled WGS sequence"/>
</dbReference>
<dbReference type="EMBL" id="JAGGKG010000010">
    <property type="protein sequence ID" value="MBP1905831.1"/>
    <property type="molecule type" value="Genomic_DNA"/>
</dbReference>
<organism evidence="1 2">
    <name type="scientific">Paenibacillus turicensis</name>
    <dbReference type="NCBI Taxonomy" id="160487"/>
    <lineage>
        <taxon>Bacteria</taxon>
        <taxon>Bacillati</taxon>
        <taxon>Bacillota</taxon>
        <taxon>Bacilli</taxon>
        <taxon>Bacillales</taxon>
        <taxon>Paenibacillaceae</taxon>
        <taxon>Paenibacillus</taxon>
    </lineage>
</organism>
<comment type="caution">
    <text evidence="1">The sequence shown here is derived from an EMBL/GenBank/DDBJ whole genome shotgun (WGS) entry which is preliminary data.</text>
</comment>
<dbReference type="RefSeq" id="WP_210089445.1">
    <property type="nucleotide sequence ID" value="NZ_JAGGKG010000010.1"/>
</dbReference>